<gene>
    <name evidence="1" type="ORF">C7T94_14555</name>
</gene>
<evidence type="ECO:0000313" key="1">
    <source>
        <dbReference type="EMBL" id="PST82034.1"/>
    </source>
</evidence>
<proteinExistence type="predicted"/>
<reference evidence="1 2" key="1">
    <citation type="submission" date="2018-03" db="EMBL/GenBank/DDBJ databases">
        <authorList>
            <person name="Keele B.F."/>
        </authorList>
    </citation>
    <scope>NUCLEOTIDE SEQUENCE [LARGE SCALE GENOMIC DNA]</scope>
    <source>
        <strain evidence="1 2">YL28-9</strain>
    </source>
</reference>
<evidence type="ECO:0000313" key="2">
    <source>
        <dbReference type="Proteomes" id="UP000240912"/>
    </source>
</evidence>
<dbReference type="AlphaFoldDB" id="A0A2T3HHW4"/>
<accession>A0A2T3HHW4</accession>
<name>A0A2T3HHW4_9SPHI</name>
<dbReference type="OrthoDB" id="706657at2"/>
<comment type="caution">
    <text evidence="1">The sequence shown here is derived from an EMBL/GenBank/DDBJ whole genome shotgun (WGS) entry which is preliminary data.</text>
</comment>
<dbReference type="EMBL" id="PYLS01000006">
    <property type="protein sequence ID" value="PST82034.1"/>
    <property type="molecule type" value="Genomic_DNA"/>
</dbReference>
<sequence>MAAFRSPNTWIMKQIVILLVLTAGWSTAFAQSSERRNTLQMQIIYKGKTVSTELNSVNTSITRYPPEEVPADTRAVSKDSAAVKTPATARPASANDSFYLSMEAKTVQPELLRILAAPDALFDGSITVTDSFGKNPQRTIRFKGGRLYTYSDQFAGIAYSEQYGSAVLSISCNELSIDGIPFQK</sequence>
<organism evidence="1 2">
    <name type="scientific">Pedobacter yulinensis</name>
    <dbReference type="NCBI Taxonomy" id="2126353"/>
    <lineage>
        <taxon>Bacteria</taxon>
        <taxon>Pseudomonadati</taxon>
        <taxon>Bacteroidota</taxon>
        <taxon>Sphingobacteriia</taxon>
        <taxon>Sphingobacteriales</taxon>
        <taxon>Sphingobacteriaceae</taxon>
        <taxon>Pedobacter</taxon>
    </lineage>
</organism>
<keyword evidence="2" id="KW-1185">Reference proteome</keyword>
<dbReference type="Proteomes" id="UP000240912">
    <property type="component" value="Unassembled WGS sequence"/>
</dbReference>
<protein>
    <submittedName>
        <fullName evidence="1">Uncharacterized protein</fullName>
    </submittedName>
</protein>